<accession>A0AAV4J8W8</accession>
<reference evidence="1 2" key="1">
    <citation type="journal article" date="2021" name="Elife">
        <title>Chloroplast acquisition without the gene transfer in kleptoplastic sea slugs, Plakobranchus ocellatus.</title>
        <authorList>
            <person name="Maeda T."/>
            <person name="Takahashi S."/>
            <person name="Yoshida T."/>
            <person name="Shimamura S."/>
            <person name="Takaki Y."/>
            <person name="Nagai Y."/>
            <person name="Toyoda A."/>
            <person name="Suzuki Y."/>
            <person name="Arimoto A."/>
            <person name="Ishii H."/>
            <person name="Satoh N."/>
            <person name="Nishiyama T."/>
            <person name="Hasebe M."/>
            <person name="Maruyama T."/>
            <person name="Minagawa J."/>
            <person name="Obokata J."/>
            <person name="Shigenobu S."/>
        </authorList>
    </citation>
    <scope>NUCLEOTIDE SEQUENCE [LARGE SCALE GENOMIC DNA]</scope>
</reference>
<name>A0AAV4J8W8_9GAST</name>
<keyword evidence="2" id="KW-1185">Reference proteome</keyword>
<comment type="caution">
    <text evidence="1">The sequence shown here is derived from an EMBL/GenBank/DDBJ whole genome shotgun (WGS) entry which is preliminary data.</text>
</comment>
<sequence>MKSLMSDRAANMKLFNNQKCLTLKWTFLVEMPPSIFYTAKPINDLSPIKIYKDLRNQVKRDLKISKCKKGLLVEVESENEVKMEMQVKEMCGMNVRVSKDEYLNRSKGVISDRDLRGYDEEELVEDVPGVIHARRMEVRRGERKSGRTRSS</sequence>
<proteinExistence type="predicted"/>
<evidence type="ECO:0000313" key="1">
    <source>
        <dbReference type="EMBL" id="GFS19247.1"/>
    </source>
</evidence>
<dbReference type="EMBL" id="BMAT01006755">
    <property type="protein sequence ID" value="GFS19247.1"/>
    <property type="molecule type" value="Genomic_DNA"/>
</dbReference>
<organism evidence="1 2">
    <name type="scientific">Elysia marginata</name>
    <dbReference type="NCBI Taxonomy" id="1093978"/>
    <lineage>
        <taxon>Eukaryota</taxon>
        <taxon>Metazoa</taxon>
        <taxon>Spiralia</taxon>
        <taxon>Lophotrochozoa</taxon>
        <taxon>Mollusca</taxon>
        <taxon>Gastropoda</taxon>
        <taxon>Heterobranchia</taxon>
        <taxon>Euthyneura</taxon>
        <taxon>Panpulmonata</taxon>
        <taxon>Sacoglossa</taxon>
        <taxon>Placobranchoidea</taxon>
        <taxon>Plakobranchidae</taxon>
        <taxon>Elysia</taxon>
    </lineage>
</organism>
<dbReference type="Proteomes" id="UP000762676">
    <property type="component" value="Unassembled WGS sequence"/>
</dbReference>
<protein>
    <submittedName>
        <fullName evidence="1">Gag-like protein</fullName>
    </submittedName>
</protein>
<evidence type="ECO:0000313" key="2">
    <source>
        <dbReference type="Proteomes" id="UP000762676"/>
    </source>
</evidence>
<gene>
    <name evidence="1" type="ORF">ElyMa_003284100</name>
</gene>
<dbReference type="AlphaFoldDB" id="A0AAV4J8W8"/>